<proteinExistence type="inferred from homology"/>
<dbReference type="EMBL" id="UGOD01000002">
    <property type="protein sequence ID" value="STX81221.1"/>
    <property type="molecule type" value="Genomic_DNA"/>
</dbReference>
<sequence>MTVPTDDGQQKTTKLERIGKRAKFKKDTVFNNIGHAVDLDLLCECYRELDGKKAVGIDGVNKEFYGRNLEERLQDLLARIHRNAYKPQATRLVEIPKEDGSSRPLAIACFEDKIVQKAVSKILTEVFEPQFLPCSYGYRTGTNGHEALRALMKYSNQNLDGATLEIDLSKYFNSIPHANLQGILREKITDKRFLKLVERLIRAPVMVNGKAELNRVGCPQGSIISPILSNIYLHDVIDSWFAEISNSHLKGRADMVRLADDMVFVFQFKQEAERFYKVLPKRLEKFGLKLHEDKSSLIQSGSKAAKEADKRGERIPTYKFLGFVCYWGKGRNGRWRLKYKSRSDRFVGKLNGLRKYLKDSLNQETHQVLGLLLGGSIITLFPITNGK</sequence>
<keyword evidence="3" id="KW-0695">RNA-directed DNA polymerase</keyword>
<dbReference type="InterPro" id="IPR051083">
    <property type="entry name" value="GrpII_Intron_Splice-Mob/Def"/>
</dbReference>
<accession>A0A378KCI5</accession>
<dbReference type="SUPFAM" id="SSF56672">
    <property type="entry name" value="DNA/RNA polymerases"/>
    <property type="match status" value="1"/>
</dbReference>
<evidence type="ECO:0000256" key="1">
    <source>
        <dbReference type="ARBA" id="ARBA00034120"/>
    </source>
</evidence>
<evidence type="ECO:0000313" key="3">
    <source>
        <dbReference type="EMBL" id="STX81221.1"/>
    </source>
</evidence>
<keyword evidence="4" id="KW-1185">Reference proteome</keyword>
<keyword evidence="3" id="KW-0548">Nucleotidyltransferase</keyword>
<feature type="domain" description="Reverse transcriptase" evidence="2">
    <location>
        <begin position="76"/>
        <end position="325"/>
    </location>
</feature>
<dbReference type="PANTHER" id="PTHR34047:SF8">
    <property type="entry name" value="PROTEIN YKFC"/>
    <property type="match status" value="1"/>
</dbReference>
<dbReference type="Pfam" id="PF00078">
    <property type="entry name" value="RVT_1"/>
    <property type="match status" value="1"/>
</dbReference>
<name>A0A378KCI5_9GAMM</name>
<dbReference type="InterPro" id="IPR043502">
    <property type="entry name" value="DNA/RNA_pol_sf"/>
</dbReference>
<dbReference type="PROSITE" id="PS50878">
    <property type="entry name" value="RT_POL"/>
    <property type="match status" value="1"/>
</dbReference>
<reference evidence="3 4" key="1">
    <citation type="submission" date="2018-06" db="EMBL/GenBank/DDBJ databases">
        <authorList>
            <consortium name="Pathogen Informatics"/>
            <person name="Doyle S."/>
        </authorList>
    </citation>
    <scope>NUCLEOTIDE SEQUENCE [LARGE SCALE GENOMIC DNA]</scope>
    <source>
        <strain evidence="3 4">NCTC13316</strain>
    </source>
</reference>
<organism evidence="3 4">
    <name type="scientific">Legionella busanensis</name>
    <dbReference type="NCBI Taxonomy" id="190655"/>
    <lineage>
        <taxon>Bacteria</taxon>
        <taxon>Pseudomonadati</taxon>
        <taxon>Pseudomonadota</taxon>
        <taxon>Gammaproteobacteria</taxon>
        <taxon>Legionellales</taxon>
        <taxon>Legionellaceae</taxon>
        <taxon>Legionella</taxon>
    </lineage>
</organism>
<comment type="similarity">
    <text evidence="1">Belongs to the bacterial reverse transcriptase family.</text>
</comment>
<evidence type="ECO:0000313" key="4">
    <source>
        <dbReference type="Proteomes" id="UP000254794"/>
    </source>
</evidence>
<gene>
    <name evidence="3" type="primary">ltrA_1</name>
    <name evidence="3" type="ORF">NCTC13316_03090</name>
</gene>
<protein>
    <submittedName>
        <fullName evidence="3">Reverse transcriptase (RNA-directed DNA polymerase)</fullName>
    </submittedName>
</protein>
<dbReference type="CDD" id="cd01651">
    <property type="entry name" value="RT_G2_intron"/>
    <property type="match status" value="1"/>
</dbReference>
<evidence type="ECO:0000259" key="2">
    <source>
        <dbReference type="PROSITE" id="PS50878"/>
    </source>
</evidence>
<dbReference type="Proteomes" id="UP000254794">
    <property type="component" value="Unassembled WGS sequence"/>
</dbReference>
<dbReference type="AlphaFoldDB" id="A0A378KCI5"/>
<dbReference type="GO" id="GO:0003964">
    <property type="term" value="F:RNA-directed DNA polymerase activity"/>
    <property type="evidence" value="ECO:0007669"/>
    <property type="project" value="UniProtKB-KW"/>
</dbReference>
<dbReference type="PANTHER" id="PTHR34047">
    <property type="entry name" value="NUCLEAR INTRON MATURASE 1, MITOCHONDRIAL-RELATED"/>
    <property type="match status" value="1"/>
</dbReference>
<dbReference type="InterPro" id="IPR000477">
    <property type="entry name" value="RT_dom"/>
</dbReference>
<dbReference type="RefSeq" id="WP_242604733.1">
    <property type="nucleotide sequence ID" value="NZ_CAAAHP010000005.1"/>
</dbReference>
<keyword evidence="3" id="KW-0808">Transferase</keyword>